<evidence type="ECO:0000256" key="1">
    <source>
        <dbReference type="SAM" id="MobiDB-lite"/>
    </source>
</evidence>
<sequence>MRTRPRTQSTRSQEMLQELFAEINDYLGDSPKPTQTRNEPTTTATTTTEYPIIDNNDEPPILLESDDEGEKHEIEARTPQSASYDDYDVCPITEDRPSVCICYKCNRERRRENNTPLYDPMDLPKERVTPTRSQSTIIDSRNGTSYGGISFGCIADRVKQTFGSSTDHKSGSTSTKNDKPARRWISRPKSLPSLKSTFGMADGGKASPQADIVMTTSTSTGYKQQHSSFHQQQQQQYEVPAEDRYQEQPAHVVMGSTGLHEQQLPFLTPSARTGNEHVVLRMAESRSIPRRQDRMVAYTNAYHDCIMARTNIIPWLTKQYSKGPPDAMFEYTPKPRKVGKSILSIFKRCAEKQQQQQQQHKQQQQHMQPISTYIVSTNTPSPLPQQQPSSSEPGLAYSSSSSSSNDTTPVSVLASSSNTTSNNNNSHISTSSGSSISIHHETTPSPSLYGNQTILNDPCSSSPSIMLAPSSSTGHPKEKQPVSILKKTRSSTSLPPPQTMEQDYPPRSRLLRARRHRSMYAPPPPPPPPPLPPHLMDDLYDQDDYYDGLDDEDDPRYYYRGYNRQSLPPPPPPVVAAMEYEEDGPYYDDSMDEEDEEEEEFYDDVDDPYYYNSSSSSRRRRMLSRTRPPPLTRMLPPPQPPMMPRRRSLYMDDPRRRFRSTRRVYR</sequence>
<dbReference type="AlphaFoldDB" id="A0A068S698"/>
<organism evidence="2 3">
    <name type="scientific">Lichtheimia corymbifera JMRC:FSU:9682</name>
    <dbReference type="NCBI Taxonomy" id="1263082"/>
    <lineage>
        <taxon>Eukaryota</taxon>
        <taxon>Fungi</taxon>
        <taxon>Fungi incertae sedis</taxon>
        <taxon>Mucoromycota</taxon>
        <taxon>Mucoromycotina</taxon>
        <taxon>Mucoromycetes</taxon>
        <taxon>Mucorales</taxon>
        <taxon>Lichtheimiaceae</taxon>
        <taxon>Lichtheimia</taxon>
    </lineage>
</organism>
<feature type="compositionally biased region" description="Polar residues" evidence="1">
    <location>
        <begin position="405"/>
        <end position="414"/>
    </location>
</feature>
<feature type="compositionally biased region" description="Low complexity" evidence="1">
    <location>
        <begin position="352"/>
        <end position="368"/>
    </location>
</feature>
<protein>
    <submittedName>
        <fullName evidence="2">Uncharacterized protein</fullName>
    </submittedName>
</protein>
<evidence type="ECO:0000313" key="3">
    <source>
        <dbReference type="Proteomes" id="UP000027586"/>
    </source>
</evidence>
<dbReference type="Proteomes" id="UP000027586">
    <property type="component" value="Unassembled WGS sequence"/>
</dbReference>
<feature type="compositionally biased region" description="Basic residues" evidence="1">
    <location>
        <begin position="656"/>
        <end position="666"/>
    </location>
</feature>
<feature type="region of interest" description="Disordered" evidence="1">
    <location>
        <begin position="374"/>
        <end position="666"/>
    </location>
</feature>
<accession>A0A068S698</accession>
<feature type="compositionally biased region" description="Acidic residues" evidence="1">
    <location>
        <begin position="538"/>
        <end position="554"/>
    </location>
</feature>
<gene>
    <name evidence="2" type="ORF">LCOR_08297.1</name>
</gene>
<feature type="compositionally biased region" description="Polar residues" evidence="1">
    <location>
        <begin position="443"/>
        <end position="459"/>
    </location>
</feature>
<name>A0A068S698_9FUNG</name>
<feature type="compositionally biased region" description="Low complexity" evidence="1">
    <location>
        <begin position="415"/>
        <end position="437"/>
    </location>
</feature>
<dbReference type="EMBL" id="CBTN010000045">
    <property type="protein sequence ID" value="CDH57347.1"/>
    <property type="molecule type" value="Genomic_DNA"/>
</dbReference>
<feature type="compositionally biased region" description="Pro residues" evidence="1">
    <location>
        <begin position="627"/>
        <end position="643"/>
    </location>
</feature>
<feature type="compositionally biased region" description="Low complexity" evidence="1">
    <location>
        <begin position="460"/>
        <end position="472"/>
    </location>
</feature>
<keyword evidence="3" id="KW-1185">Reference proteome</keyword>
<feature type="region of interest" description="Disordered" evidence="1">
    <location>
        <begin position="116"/>
        <end position="141"/>
    </location>
</feature>
<feature type="compositionally biased region" description="Basic residues" evidence="1">
    <location>
        <begin position="509"/>
        <end position="518"/>
    </location>
</feature>
<feature type="region of interest" description="Disordered" evidence="1">
    <location>
        <begin position="26"/>
        <end position="59"/>
    </location>
</feature>
<feature type="compositionally biased region" description="Acidic residues" evidence="1">
    <location>
        <begin position="579"/>
        <end position="607"/>
    </location>
</feature>
<feature type="region of interest" description="Disordered" evidence="1">
    <location>
        <begin position="349"/>
        <end position="368"/>
    </location>
</feature>
<proteinExistence type="predicted"/>
<feature type="compositionally biased region" description="Polar residues" evidence="1">
    <location>
        <begin position="130"/>
        <end position="141"/>
    </location>
</feature>
<dbReference type="VEuPathDB" id="FungiDB:LCOR_08297.1"/>
<feature type="compositionally biased region" description="Pro residues" evidence="1">
    <location>
        <begin position="521"/>
        <end position="533"/>
    </location>
</feature>
<feature type="region of interest" description="Disordered" evidence="1">
    <location>
        <begin position="162"/>
        <end position="208"/>
    </location>
</feature>
<dbReference type="OrthoDB" id="2282524at2759"/>
<reference evidence="2" key="1">
    <citation type="submission" date="2013-08" db="EMBL/GenBank/DDBJ databases">
        <title>Gene expansion shapes genome architecture in the human pathogen Lichtheimia corymbifera: an evolutionary genomics analysis in the ancient terrestrial Mucorales (Mucoromycotina).</title>
        <authorList>
            <person name="Schwartze V.U."/>
            <person name="Winter S."/>
            <person name="Shelest E."/>
            <person name="Marcet-Houben M."/>
            <person name="Horn F."/>
            <person name="Wehner S."/>
            <person name="Hoffmann K."/>
            <person name="Riege K."/>
            <person name="Sammeth M."/>
            <person name="Nowrousian M."/>
            <person name="Valiante V."/>
            <person name="Linde J."/>
            <person name="Jacobsen I.D."/>
            <person name="Marz M."/>
            <person name="Brakhage A.A."/>
            <person name="Gabaldon T."/>
            <person name="Bocker S."/>
            <person name="Voigt K."/>
        </authorList>
    </citation>
    <scope>NUCLEOTIDE SEQUENCE [LARGE SCALE GENOMIC DNA]</scope>
    <source>
        <strain evidence="2">FSU 9682</strain>
    </source>
</reference>
<evidence type="ECO:0000313" key="2">
    <source>
        <dbReference type="EMBL" id="CDH57347.1"/>
    </source>
</evidence>
<feature type="compositionally biased region" description="Low complexity" evidence="1">
    <location>
        <begin position="384"/>
        <end position="404"/>
    </location>
</feature>
<feature type="compositionally biased region" description="Low complexity" evidence="1">
    <location>
        <begin position="34"/>
        <end position="48"/>
    </location>
</feature>
<comment type="caution">
    <text evidence="2">The sequence shown here is derived from an EMBL/GenBank/DDBJ whole genome shotgun (WGS) entry which is preliminary data.</text>
</comment>
<feature type="compositionally biased region" description="Basic and acidic residues" evidence="1">
    <location>
        <begin position="166"/>
        <end position="181"/>
    </location>
</feature>